<dbReference type="RefSeq" id="WP_043252594.1">
    <property type="nucleotide sequence ID" value="NZ_HG322950.1"/>
</dbReference>
<name>A0A024HH36_PSEKB</name>
<comment type="catalytic activity">
    <reaction evidence="10">
        <text>3 propionate 3-nitronate + 3 O2 + H2O = 3 3-oxopropanoate + 2 nitrate + nitrite + H2O2 + 3 H(+)</text>
        <dbReference type="Rhea" id="RHEA:57332"/>
        <dbReference type="ChEBI" id="CHEBI:15377"/>
        <dbReference type="ChEBI" id="CHEBI:15378"/>
        <dbReference type="ChEBI" id="CHEBI:15379"/>
        <dbReference type="ChEBI" id="CHEBI:16240"/>
        <dbReference type="ChEBI" id="CHEBI:16301"/>
        <dbReference type="ChEBI" id="CHEBI:17632"/>
        <dbReference type="ChEBI" id="CHEBI:33190"/>
        <dbReference type="ChEBI" id="CHEBI:136067"/>
    </reaction>
</comment>
<gene>
    <name evidence="12" type="ORF">PKB_2834</name>
</gene>
<keyword evidence="13" id="KW-1185">Reference proteome</keyword>
<dbReference type="AlphaFoldDB" id="A0A024HH36"/>
<keyword evidence="5" id="KW-0288">FMN</keyword>
<evidence type="ECO:0000256" key="6">
    <source>
        <dbReference type="ARBA" id="ARBA00022741"/>
    </source>
</evidence>
<comment type="similarity">
    <text evidence="2">Belongs to the nitronate monooxygenase family. NMO class I subfamily.</text>
</comment>
<dbReference type="CDD" id="cd04730">
    <property type="entry name" value="NPD_like"/>
    <property type="match status" value="1"/>
</dbReference>
<reference evidence="12 13" key="1">
    <citation type="submission" date="2013-03" db="EMBL/GenBank/DDBJ databases">
        <authorList>
            <person name="Linke B."/>
        </authorList>
    </citation>
    <scope>NUCLEOTIDE SEQUENCE [LARGE SCALE GENOMIC DNA]</scope>
    <source>
        <strain evidence="12 13">B13</strain>
    </source>
</reference>
<organism evidence="12 13">
    <name type="scientific">Pseudomonas knackmussii (strain DSM 6978 / CCUG 54928 / LMG 23759 / B13)</name>
    <dbReference type="NCBI Taxonomy" id="1301098"/>
    <lineage>
        <taxon>Bacteria</taxon>
        <taxon>Pseudomonadati</taxon>
        <taxon>Pseudomonadota</taxon>
        <taxon>Gammaproteobacteria</taxon>
        <taxon>Pseudomonadales</taxon>
        <taxon>Pseudomonadaceae</taxon>
        <taxon>Pseudomonas</taxon>
    </lineage>
</organism>
<evidence type="ECO:0000256" key="1">
    <source>
        <dbReference type="ARBA" id="ARBA00001917"/>
    </source>
</evidence>
<dbReference type="PANTHER" id="PTHR42747">
    <property type="entry name" value="NITRONATE MONOOXYGENASE-RELATED"/>
    <property type="match status" value="1"/>
</dbReference>
<evidence type="ECO:0000256" key="11">
    <source>
        <dbReference type="ARBA" id="ARBA00067136"/>
    </source>
</evidence>
<evidence type="ECO:0000256" key="8">
    <source>
        <dbReference type="ARBA" id="ARBA00023033"/>
    </source>
</evidence>
<proteinExistence type="inferred from homology"/>
<keyword evidence="4" id="KW-0285">Flavoprotein</keyword>
<keyword evidence="8" id="KW-0503">Monooxygenase</keyword>
<dbReference type="OrthoDB" id="9778912at2"/>
<evidence type="ECO:0000256" key="4">
    <source>
        <dbReference type="ARBA" id="ARBA00022630"/>
    </source>
</evidence>
<reference evidence="12 13" key="2">
    <citation type="submission" date="2014-05" db="EMBL/GenBank/DDBJ databases">
        <title>Genome sequence of the 3-chlorobenzoate degrading bacterium Pseudomonas knackmussii B13 shows multiple evidence for horizontal gene transfer.</title>
        <authorList>
            <person name="Miyazaki R."/>
            <person name="Bertelli C."/>
            <person name="Falquet L."/>
            <person name="Robinson-Rechavi M."/>
            <person name="Gharib W."/>
            <person name="Roy S."/>
            <person name="Van der Meer J.R."/>
        </authorList>
    </citation>
    <scope>NUCLEOTIDE SEQUENCE [LARGE SCALE GENOMIC DNA]</scope>
    <source>
        <strain evidence="12 13">B13</strain>
    </source>
</reference>
<dbReference type="GO" id="GO:0051213">
    <property type="term" value="F:dioxygenase activity"/>
    <property type="evidence" value="ECO:0007669"/>
    <property type="project" value="UniProtKB-KW"/>
</dbReference>
<keyword evidence="3" id="KW-0216">Detoxification</keyword>
<dbReference type="InterPro" id="IPR004136">
    <property type="entry name" value="NMO"/>
</dbReference>
<dbReference type="PATRIC" id="fig|1301098.3.peg.2851"/>
<evidence type="ECO:0000313" key="13">
    <source>
        <dbReference type="Proteomes" id="UP000025241"/>
    </source>
</evidence>
<evidence type="ECO:0000256" key="9">
    <source>
        <dbReference type="ARBA" id="ARBA00031155"/>
    </source>
</evidence>
<dbReference type="InterPro" id="IPR013785">
    <property type="entry name" value="Aldolase_TIM"/>
</dbReference>
<dbReference type="Gene3D" id="3.20.20.70">
    <property type="entry name" value="Aldolase class I"/>
    <property type="match status" value="1"/>
</dbReference>
<dbReference type="Proteomes" id="UP000025241">
    <property type="component" value="Chromosome I"/>
</dbReference>
<accession>A0A024HH36</accession>
<dbReference type="EMBL" id="HG322950">
    <property type="protein sequence ID" value="CDF84181.1"/>
    <property type="molecule type" value="Genomic_DNA"/>
</dbReference>
<comment type="cofactor">
    <cofactor evidence="1">
        <name>FMN</name>
        <dbReference type="ChEBI" id="CHEBI:58210"/>
    </cofactor>
</comment>
<dbReference type="GO" id="GO:0000166">
    <property type="term" value="F:nucleotide binding"/>
    <property type="evidence" value="ECO:0007669"/>
    <property type="project" value="UniProtKB-KW"/>
</dbReference>
<dbReference type="KEGG" id="pkc:PKB_2834"/>
<dbReference type="STRING" id="1301098.PKB_2834"/>
<evidence type="ECO:0000256" key="7">
    <source>
        <dbReference type="ARBA" id="ARBA00023002"/>
    </source>
</evidence>
<keyword evidence="6" id="KW-0547">Nucleotide-binding</keyword>
<evidence type="ECO:0000256" key="3">
    <source>
        <dbReference type="ARBA" id="ARBA00022575"/>
    </source>
</evidence>
<dbReference type="GO" id="GO:0018580">
    <property type="term" value="F:nitronate monooxygenase activity"/>
    <property type="evidence" value="ECO:0007669"/>
    <property type="project" value="InterPro"/>
</dbReference>
<keyword evidence="12" id="KW-0223">Dioxygenase</keyword>
<dbReference type="HOGENOM" id="CLU_038732_5_0_6"/>
<evidence type="ECO:0000256" key="5">
    <source>
        <dbReference type="ARBA" id="ARBA00022643"/>
    </source>
</evidence>
<dbReference type="SUPFAM" id="SSF51412">
    <property type="entry name" value="Inosine monophosphate dehydrogenase (IMPDH)"/>
    <property type="match status" value="1"/>
</dbReference>
<evidence type="ECO:0000313" key="12">
    <source>
        <dbReference type="EMBL" id="CDF84181.1"/>
    </source>
</evidence>
<evidence type="ECO:0000256" key="2">
    <source>
        <dbReference type="ARBA" id="ARBA00009881"/>
    </source>
</evidence>
<dbReference type="PANTHER" id="PTHR42747:SF3">
    <property type="entry name" value="NITRONATE MONOOXYGENASE-RELATED"/>
    <property type="match status" value="1"/>
</dbReference>
<dbReference type="GO" id="GO:0009636">
    <property type="term" value="P:response to toxic substance"/>
    <property type="evidence" value="ECO:0007669"/>
    <property type="project" value="UniProtKB-KW"/>
</dbReference>
<sequence length="348" mass="36507">MSIRQRLAIDHPIIQAPMVGVSTPALAAAVSNAGGLGSVGLGASTPAQARETIAQLRGLTDRPFNVNLFCHRPAQADAACEARWLEHLRPLFTELGGEPPAALREIYRSFVDDPQMLELLLEVRPPVVSFHFGLPEQRWIDHLKAAGITLLACATNLDEARAIEAAGIDAVIAQGYEAGGHRGIFDPEHDDRLGTLALVGSLVPALNVPVIAAGGIMDGRGIRAALALGAEAVQMGTAFIACPESSANAAYRAALRSDKAWHTQVTAAISGRPARGLVNRLFTDLQSPDAPALPDYPMTYDATKALLAAAQASGNGDFAVQWAGQGAPLARELPAAELMAALLAEMQS</sequence>
<dbReference type="eggNOG" id="COG2070">
    <property type="taxonomic scope" value="Bacteria"/>
</dbReference>
<protein>
    <recommendedName>
        <fullName evidence="11">Nitronate monooxygenase</fullName>
    </recommendedName>
    <alternativeName>
        <fullName evidence="9">Propionate 3-nitronate monooxygenase</fullName>
    </alternativeName>
</protein>
<keyword evidence="7" id="KW-0560">Oxidoreductase</keyword>
<evidence type="ECO:0000256" key="10">
    <source>
        <dbReference type="ARBA" id="ARBA00049401"/>
    </source>
</evidence>
<dbReference type="FunFam" id="3.20.20.70:FF:000154">
    <property type="entry name" value="Probable nitronate monooxygenase"/>
    <property type="match status" value="1"/>
</dbReference>
<dbReference type="Pfam" id="PF03060">
    <property type="entry name" value="NMO"/>
    <property type="match status" value="1"/>
</dbReference>